<evidence type="ECO:0000256" key="1">
    <source>
        <dbReference type="SAM" id="MobiDB-lite"/>
    </source>
</evidence>
<proteinExistence type="predicted"/>
<accession>A0A0K0FM66</accession>
<reference evidence="2" key="1">
    <citation type="submission" date="2014-07" db="EMBL/GenBank/DDBJ databases">
        <authorList>
            <person name="Martin A.A"/>
            <person name="De Silva N."/>
        </authorList>
    </citation>
    <scope>NUCLEOTIDE SEQUENCE</scope>
</reference>
<protein>
    <submittedName>
        <fullName evidence="3">Uncharacterized protein</fullName>
    </submittedName>
</protein>
<dbReference type="Proteomes" id="UP000035680">
    <property type="component" value="Unassembled WGS sequence"/>
</dbReference>
<organism evidence="2 3">
    <name type="scientific">Strongyloides venezuelensis</name>
    <name type="common">Threadworm</name>
    <dbReference type="NCBI Taxonomy" id="75913"/>
    <lineage>
        <taxon>Eukaryota</taxon>
        <taxon>Metazoa</taxon>
        <taxon>Ecdysozoa</taxon>
        <taxon>Nematoda</taxon>
        <taxon>Chromadorea</taxon>
        <taxon>Rhabditida</taxon>
        <taxon>Tylenchina</taxon>
        <taxon>Panagrolaimomorpha</taxon>
        <taxon>Strongyloidoidea</taxon>
        <taxon>Strongyloididae</taxon>
        <taxon>Strongyloides</taxon>
    </lineage>
</organism>
<name>A0A0K0FM66_STRVS</name>
<keyword evidence="2" id="KW-1185">Reference proteome</keyword>
<evidence type="ECO:0000313" key="2">
    <source>
        <dbReference type="Proteomes" id="UP000035680"/>
    </source>
</evidence>
<dbReference type="AlphaFoldDB" id="A0A0K0FM66"/>
<evidence type="ECO:0000313" key="3">
    <source>
        <dbReference type="WBParaSite" id="SVE_1009300.1"/>
    </source>
</evidence>
<reference evidence="3" key="2">
    <citation type="submission" date="2015-08" db="UniProtKB">
        <authorList>
            <consortium name="WormBaseParasite"/>
        </authorList>
    </citation>
    <scope>IDENTIFICATION</scope>
</reference>
<sequence length="100" mass="11780">MNDRKKIARKKRSLRSRLPQSTGEVLHKNTKLKDKNVKNIDKVSKRRNIAESCKAFNILCNNKESYAESFKYENDQRYIIHYSIIKTMFIAFDDVLVIGI</sequence>
<feature type="region of interest" description="Disordered" evidence="1">
    <location>
        <begin position="1"/>
        <end position="22"/>
    </location>
</feature>
<dbReference type="WBParaSite" id="SVE_1009300.1">
    <property type="protein sequence ID" value="SVE_1009300.1"/>
    <property type="gene ID" value="SVE_1009300"/>
</dbReference>
<feature type="compositionally biased region" description="Basic residues" evidence="1">
    <location>
        <begin position="1"/>
        <end position="15"/>
    </location>
</feature>